<protein>
    <submittedName>
        <fullName evidence="1">Uncharacterized protein</fullName>
    </submittedName>
</protein>
<dbReference type="AlphaFoldDB" id="A0A383A6H0"/>
<organism evidence="1">
    <name type="scientific">marine metagenome</name>
    <dbReference type="NCBI Taxonomy" id="408172"/>
    <lineage>
        <taxon>unclassified sequences</taxon>
        <taxon>metagenomes</taxon>
        <taxon>ecological metagenomes</taxon>
    </lineage>
</organism>
<feature type="non-terminal residue" evidence="1">
    <location>
        <position position="26"/>
    </location>
</feature>
<accession>A0A383A6H0</accession>
<dbReference type="EMBL" id="UINC01189236">
    <property type="protein sequence ID" value="SVE02835.1"/>
    <property type="molecule type" value="Genomic_DNA"/>
</dbReference>
<sequence>VAVNTIKLENAAIGALFLFVAALQVS</sequence>
<gene>
    <name evidence="1" type="ORF">METZ01_LOCUS455689</name>
</gene>
<reference evidence="1" key="1">
    <citation type="submission" date="2018-05" db="EMBL/GenBank/DDBJ databases">
        <authorList>
            <person name="Lanie J.A."/>
            <person name="Ng W.-L."/>
            <person name="Kazmierczak K.M."/>
            <person name="Andrzejewski T.M."/>
            <person name="Davidsen T.M."/>
            <person name="Wayne K.J."/>
            <person name="Tettelin H."/>
            <person name="Glass J.I."/>
            <person name="Rusch D."/>
            <person name="Podicherti R."/>
            <person name="Tsui H.-C.T."/>
            <person name="Winkler M.E."/>
        </authorList>
    </citation>
    <scope>NUCLEOTIDE SEQUENCE</scope>
</reference>
<feature type="non-terminal residue" evidence="1">
    <location>
        <position position="1"/>
    </location>
</feature>
<proteinExistence type="predicted"/>
<name>A0A383A6H0_9ZZZZ</name>
<evidence type="ECO:0000313" key="1">
    <source>
        <dbReference type="EMBL" id="SVE02835.1"/>
    </source>
</evidence>